<evidence type="ECO:0000259" key="1">
    <source>
        <dbReference type="PROSITE" id="PS50181"/>
    </source>
</evidence>
<feature type="non-terminal residue" evidence="2">
    <location>
        <position position="1"/>
    </location>
</feature>
<dbReference type="Proteomes" id="UP001432322">
    <property type="component" value="Unassembled WGS sequence"/>
</dbReference>
<dbReference type="PROSITE" id="PS50181">
    <property type="entry name" value="FBOX"/>
    <property type="match status" value="1"/>
</dbReference>
<name>A0AAV5W0W6_9BILA</name>
<protein>
    <recommendedName>
        <fullName evidence="1">F-box domain-containing protein</fullName>
    </recommendedName>
</protein>
<dbReference type="SUPFAM" id="SSF81383">
    <property type="entry name" value="F-box domain"/>
    <property type="match status" value="1"/>
</dbReference>
<organism evidence="2 3">
    <name type="scientific">Pristionchus fissidentatus</name>
    <dbReference type="NCBI Taxonomy" id="1538716"/>
    <lineage>
        <taxon>Eukaryota</taxon>
        <taxon>Metazoa</taxon>
        <taxon>Ecdysozoa</taxon>
        <taxon>Nematoda</taxon>
        <taxon>Chromadorea</taxon>
        <taxon>Rhabditida</taxon>
        <taxon>Rhabditina</taxon>
        <taxon>Diplogasteromorpha</taxon>
        <taxon>Diplogasteroidea</taxon>
        <taxon>Neodiplogasteridae</taxon>
        <taxon>Pristionchus</taxon>
    </lineage>
</organism>
<evidence type="ECO:0000313" key="2">
    <source>
        <dbReference type="EMBL" id="GMT24617.1"/>
    </source>
</evidence>
<reference evidence="2" key="1">
    <citation type="submission" date="2023-10" db="EMBL/GenBank/DDBJ databases">
        <title>Genome assembly of Pristionchus species.</title>
        <authorList>
            <person name="Yoshida K."/>
            <person name="Sommer R.J."/>
        </authorList>
    </citation>
    <scope>NUCLEOTIDE SEQUENCE</scope>
    <source>
        <strain evidence="2">RS5133</strain>
    </source>
</reference>
<accession>A0AAV5W0W6</accession>
<dbReference type="InterPro" id="IPR036047">
    <property type="entry name" value="F-box-like_dom_sf"/>
</dbReference>
<evidence type="ECO:0000313" key="3">
    <source>
        <dbReference type="Proteomes" id="UP001432322"/>
    </source>
</evidence>
<keyword evidence="3" id="KW-1185">Reference proteome</keyword>
<dbReference type="Pfam" id="PF00646">
    <property type="entry name" value="F-box"/>
    <property type="match status" value="1"/>
</dbReference>
<comment type="caution">
    <text evidence="2">The sequence shown here is derived from an EMBL/GenBank/DDBJ whole genome shotgun (WGS) entry which is preliminary data.</text>
</comment>
<dbReference type="InterPro" id="IPR001810">
    <property type="entry name" value="F-box_dom"/>
</dbReference>
<gene>
    <name evidence="2" type="ORF">PFISCL1PPCAC_15914</name>
</gene>
<sequence length="348" mass="39699">CEVSIDVNIAMQNNQSVSLDSLPVDVLSRILSHLSFLDRLNLRGSNRYLEDGVARSDLVLIGRQRVDISEAPVGHPSALLPGQLRLTLGSSRTLVYCGGADAPNPRRYCNIIRNAKELYVNVRNPDGKLLFYEEMTNKCLFDSLHLTIYRGSERMCNFIRTLANEKMRIVFQDNDGMDFEALRSIQRPTTIYFKWGAKLDNSLLLDLLKFGHTLESVAGMKMTNDLMLSALKIIEACAIDQLISWDMPIPFCDRFTKFMGNLRDSDGVDWKYNGTSNDKMYIHHNWSFGSVRVRETRHKPDCDRLPPNVTRLVFSKGERESIAGTHHPINYDLIDEGDEFERLRCSIS</sequence>
<dbReference type="EMBL" id="BTSY01000004">
    <property type="protein sequence ID" value="GMT24617.1"/>
    <property type="molecule type" value="Genomic_DNA"/>
</dbReference>
<dbReference type="AlphaFoldDB" id="A0AAV5W0W6"/>
<feature type="domain" description="F-box" evidence="1">
    <location>
        <begin position="16"/>
        <end position="63"/>
    </location>
</feature>
<proteinExistence type="predicted"/>